<proteinExistence type="predicted"/>
<dbReference type="PATRIC" id="fig|162209.4.peg.3985"/>
<evidence type="ECO:0000256" key="3">
    <source>
        <dbReference type="ARBA" id="ARBA00022692"/>
    </source>
</evidence>
<dbReference type="KEGG" id="pnp:IJ22_37400"/>
<dbReference type="STRING" id="162209.IJ22_37400"/>
<evidence type="ECO:0000256" key="2">
    <source>
        <dbReference type="ARBA" id="ARBA00022475"/>
    </source>
</evidence>
<dbReference type="PANTHER" id="PTHR14969">
    <property type="entry name" value="SPHINGOSINE-1-PHOSPHATE PHOSPHOHYDROLASE"/>
    <property type="match status" value="1"/>
</dbReference>
<keyword evidence="3" id="KW-0812">Transmembrane</keyword>
<dbReference type="PANTHER" id="PTHR14969:SF62">
    <property type="entry name" value="DECAPRENYLPHOSPHORYL-5-PHOSPHORIBOSE PHOSPHATASE RV3807C-RELATED"/>
    <property type="match status" value="1"/>
</dbReference>
<name>A0A0U2WCJ1_9BACL</name>
<evidence type="ECO:0000313" key="8">
    <source>
        <dbReference type="Proteomes" id="UP000061660"/>
    </source>
</evidence>
<keyword evidence="6" id="KW-0472">Membrane</keyword>
<evidence type="ECO:0000313" key="7">
    <source>
        <dbReference type="EMBL" id="ALS24078.1"/>
    </source>
</evidence>
<sequence length="176" mass="19290">MMNRLVTRLQYHEHRMFCFVNQQIRHQALDFFFNIITHLGGAAASIATALCIALFAEGVWKSAGMLSCVALGLSHVPVAIIKKKYPRLRPYLVLEGTHTCKKPLKDHSFPSGHTTAIFSVTVPMMLITPWVTAILLPVASLVGMSRIYLGLHYPSDVLAGLLIGTTTALTTVAFLG</sequence>
<evidence type="ECO:0000256" key="1">
    <source>
        <dbReference type="ARBA" id="ARBA00004651"/>
    </source>
</evidence>
<gene>
    <name evidence="7" type="ORF">IJ22_37400</name>
</gene>
<dbReference type="SUPFAM" id="SSF48317">
    <property type="entry name" value="Acid phosphatase/Vanadium-dependent haloperoxidase"/>
    <property type="match status" value="1"/>
</dbReference>
<dbReference type="Proteomes" id="UP000061660">
    <property type="component" value="Chromosome"/>
</dbReference>
<accession>A0A0U2WCJ1</accession>
<evidence type="ECO:0000256" key="4">
    <source>
        <dbReference type="ARBA" id="ARBA00022801"/>
    </source>
</evidence>
<dbReference type="GO" id="GO:0016787">
    <property type="term" value="F:hydrolase activity"/>
    <property type="evidence" value="ECO:0007669"/>
    <property type="project" value="UniProtKB-KW"/>
</dbReference>
<dbReference type="InterPro" id="IPR000326">
    <property type="entry name" value="PAP2/HPO"/>
</dbReference>
<organism evidence="7 8">
    <name type="scientific">Paenibacillus naphthalenovorans</name>
    <dbReference type="NCBI Taxonomy" id="162209"/>
    <lineage>
        <taxon>Bacteria</taxon>
        <taxon>Bacillati</taxon>
        <taxon>Bacillota</taxon>
        <taxon>Bacilli</taxon>
        <taxon>Bacillales</taxon>
        <taxon>Paenibacillaceae</taxon>
        <taxon>Paenibacillus</taxon>
    </lineage>
</organism>
<reference evidence="7 8" key="2">
    <citation type="journal article" date="2016" name="Genome Announc.">
        <title>Complete Genome Sequences of Two Interactive Moderate Thermophiles, Paenibacillus napthalenovorans 32O-Y and Paenibacillus sp. 32O-W.</title>
        <authorList>
            <person name="Butler R.R.III."/>
            <person name="Wang J."/>
            <person name="Stark B.C."/>
            <person name="Pombert J.F."/>
        </authorList>
    </citation>
    <scope>NUCLEOTIDE SEQUENCE [LARGE SCALE GENOMIC DNA]</scope>
    <source>
        <strain evidence="7 8">32O-Y</strain>
    </source>
</reference>
<dbReference type="Gene3D" id="1.20.144.10">
    <property type="entry name" value="Phosphatidic acid phosphatase type 2/haloperoxidase"/>
    <property type="match status" value="1"/>
</dbReference>
<keyword evidence="4" id="KW-0378">Hydrolase</keyword>
<dbReference type="AlphaFoldDB" id="A0A0U2WCJ1"/>
<dbReference type="GO" id="GO:0005886">
    <property type="term" value="C:plasma membrane"/>
    <property type="evidence" value="ECO:0007669"/>
    <property type="project" value="UniProtKB-SubCell"/>
</dbReference>
<dbReference type="EMBL" id="CP013652">
    <property type="protein sequence ID" value="ALS24078.1"/>
    <property type="molecule type" value="Genomic_DNA"/>
</dbReference>
<evidence type="ECO:0000256" key="6">
    <source>
        <dbReference type="ARBA" id="ARBA00023136"/>
    </source>
</evidence>
<evidence type="ECO:0000256" key="5">
    <source>
        <dbReference type="ARBA" id="ARBA00022989"/>
    </source>
</evidence>
<reference evidence="8" key="1">
    <citation type="submission" date="2015-12" db="EMBL/GenBank/DDBJ databases">
        <title>Complete genome sequences of two moderately thermophilic Paenibacillus species.</title>
        <authorList>
            <person name="Butler R.III."/>
            <person name="Wang J."/>
            <person name="Stark B.C."/>
            <person name="Pombert J.-F."/>
        </authorList>
    </citation>
    <scope>NUCLEOTIDE SEQUENCE [LARGE SCALE GENOMIC DNA]</scope>
    <source>
        <strain evidence="8">32O-Y</strain>
    </source>
</reference>
<protein>
    <submittedName>
        <fullName evidence="7">Phosphatidic acid phosphatase</fullName>
    </submittedName>
</protein>
<keyword evidence="2" id="KW-1003">Cell membrane</keyword>
<dbReference type="Pfam" id="PF01569">
    <property type="entry name" value="PAP2"/>
    <property type="match status" value="1"/>
</dbReference>
<dbReference type="SMART" id="SM00014">
    <property type="entry name" value="acidPPc"/>
    <property type="match status" value="1"/>
</dbReference>
<keyword evidence="5" id="KW-1133">Transmembrane helix</keyword>
<comment type="subcellular location">
    <subcellularLocation>
        <location evidence="1">Cell membrane</location>
        <topology evidence="1">Multi-pass membrane protein</topology>
    </subcellularLocation>
</comment>
<dbReference type="InterPro" id="IPR036938">
    <property type="entry name" value="PAP2/HPO_sf"/>
</dbReference>
<keyword evidence="8" id="KW-1185">Reference proteome</keyword>